<feature type="domain" description="NEL" evidence="3">
    <location>
        <begin position="48"/>
        <end position="338"/>
    </location>
</feature>
<proteinExistence type="inferred from homology"/>
<dbReference type="GO" id="GO:0016567">
    <property type="term" value="P:protein ubiquitination"/>
    <property type="evidence" value="ECO:0007669"/>
    <property type="project" value="InterPro"/>
</dbReference>
<feature type="active site" description="Glycyl thioester intermediate" evidence="1">
    <location>
        <position position="143"/>
    </location>
</feature>
<dbReference type="EMBL" id="RBOM01000373">
    <property type="protein sequence ID" value="RMM56534.1"/>
    <property type="molecule type" value="Genomic_DNA"/>
</dbReference>
<keyword evidence="1" id="KW-1035">Host cytoplasm</keyword>
<organism evidence="4 5">
    <name type="scientific">Pseudomonas savastanoi pv. glycinea</name>
    <name type="common">Pseudomonas syringae pv. glycinea</name>
    <dbReference type="NCBI Taxonomy" id="318"/>
    <lineage>
        <taxon>Bacteria</taxon>
        <taxon>Pseudomonadati</taxon>
        <taxon>Pseudomonadota</taxon>
        <taxon>Gammaproteobacteria</taxon>
        <taxon>Pseudomonadales</taxon>
        <taxon>Pseudomonadaceae</taxon>
        <taxon>Pseudomonas</taxon>
    </lineage>
</organism>
<dbReference type="Proteomes" id="UP000279057">
    <property type="component" value="Unassembled WGS sequence"/>
</dbReference>
<comment type="PTM">
    <text evidence="1">Ubiquitinated in the presence of host E1 ubiquitin-activating enzyme, E2 ubiquitin-conjugating enzyme and ubiquitin.</text>
</comment>
<evidence type="ECO:0000259" key="3">
    <source>
        <dbReference type="PROSITE" id="PS52053"/>
    </source>
</evidence>
<dbReference type="PROSITE" id="PS52053">
    <property type="entry name" value="NEL"/>
    <property type="match status" value="1"/>
</dbReference>
<dbReference type="AlphaFoldDB" id="A0A3M4NJ77"/>
<reference evidence="4 5" key="1">
    <citation type="submission" date="2018-08" db="EMBL/GenBank/DDBJ databases">
        <title>Recombination of ecologically and evolutionarily significant loci maintains genetic cohesion in the Pseudomonas syringae species complex.</title>
        <authorList>
            <person name="Dillon M."/>
            <person name="Thakur S."/>
            <person name="Almeida R.N.D."/>
            <person name="Weir B.S."/>
            <person name="Guttman D.S."/>
        </authorList>
    </citation>
    <scope>NUCLEOTIDE SEQUENCE [LARGE SCALE GENOMIC DNA]</scope>
    <source>
        <strain evidence="4 5">ICMP 4332</strain>
    </source>
</reference>
<accession>A0A3M4NJ77</accession>
<comment type="caution">
    <text evidence="4">The sequence shown here is derived from an EMBL/GenBank/DDBJ whole genome shotgun (WGS) entry which is preliminary data.</text>
</comment>
<dbReference type="GO" id="GO:0004842">
    <property type="term" value="F:ubiquitin-protein transferase activity"/>
    <property type="evidence" value="ECO:0007669"/>
    <property type="project" value="UniProtKB-UniRule"/>
</dbReference>
<dbReference type="InterPro" id="IPR029487">
    <property type="entry name" value="NEL_dom"/>
</dbReference>
<protein>
    <submittedName>
        <fullName evidence="4">Leucine-rich repeat protein</fullName>
    </submittedName>
</protein>
<name>A0A3M4NJ77_PSESG</name>
<keyword evidence="1" id="KW-0833">Ubl conjugation pathway</keyword>
<evidence type="ECO:0000313" key="4">
    <source>
        <dbReference type="EMBL" id="RMM56534.1"/>
    </source>
</evidence>
<keyword evidence="1" id="KW-0832">Ubl conjugation</keyword>
<sequence>MRDAPGTGRAAPPMDLPPELAAMDWTEQHDSDSSISDYESEDSRESTPEPVTADPWLDDSSPLSATRRALWEQLEISDHNRRLLDLIGSLRHSADYRNTASRAALQERVWRVLGAVSQDPQLGTTLSAIAEELLRLFRDNNTCPDGILLEFNQMEVMVFIRQSLHDVVPEQRGALLYRLTTRLYRLSELDAAAREQTGGRDEAEVRLAYRIHWASALDLPVPPEGMLYQAHAAIRPGEFETALLRVQSGEQGEPFLRFAEQQDYWINYLRETHAGRFDELEHLYRTDLTRLTDEFEQRNISLDNPEYERRIREFEASFKAQQKVLIRELTNAEGLEHH</sequence>
<dbReference type="Gene3D" id="1.20.58.360">
    <property type="entry name" value="Shigella T3SS effector IpaH defines"/>
    <property type="match status" value="1"/>
</dbReference>
<gene>
    <name evidence="4" type="ORF">ALQ74_100786</name>
</gene>
<evidence type="ECO:0000256" key="2">
    <source>
        <dbReference type="SAM" id="MobiDB-lite"/>
    </source>
</evidence>
<comment type="similarity">
    <text evidence="1">Belongs to the LRR-containing bacterial E3 ligase family.</text>
</comment>
<evidence type="ECO:0000313" key="5">
    <source>
        <dbReference type="Proteomes" id="UP000279057"/>
    </source>
</evidence>
<feature type="region of interest" description="Disordered" evidence="2">
    <location>
        <begin position="1"/>
        <end position="60"/>
    </location>
</feature>
<dbReference type="GO" id="GO:0005576">
    <property type="term" value="C:extracellular region"/>
    <property type="evidence" value="ECO:0007669"/>
    <property type="project" value="UniProtKB-UniRule"/>
</dbReference>
<keyword evidence="1" id="KW-0808">Transferase</keyword>
<dbReference type="Pfam" id="PF14496">
    <property type="entry name" value="NEL"/>
    <property type="match status" value="1"/>
</dbReference>
<keyword evidence="1" id="KW-0964">Secreted</keyword>
<evidence type="ECO:0000256" key="1">
    <source>
        <dbReference type="PROSITE-ProRule" id="PRU01398"/>
    </source>
</evidence>